<evidence type="ECO:0000313" key="3">
    <source>
        <dbReference type="Proteomes" id="UP000324222"/>
    </source>
</evidence>
<organism evidence="2 3">
    <name type="scientific">Portunus trituberculatus</name>
    <name type="common">Swimming crab</name>
    <name type="synonym">Neptunus trituberculatus</name>
    <dbReference type="NCBI Taxonomy" id="210409"/>
    <lineage>
        <taxon>Eukaryota</taxon>
        <taxon>Metazoa</taxon>
        <taxon>Ecdysozoa</taxon>
        <taxon>Arthropoda</taxon>
        <taxon>Crustacea</taxon>
        <taxon>Multicrustacea</taxon>
        <taxon>Malacostraca</taxon>
        <taxon>Eumalacostraca</taxon>
        <taxon>Eucarida</taxon>
        <taxon>Decapoda</taxon>
        <taxon>Pleocyemata</taxon>
        <taxon>Brachyura</taxon>
        <taxon>Eubrachyura</taxon>
        <taxon>Portunoidea</taxon>
        <taxon>Portunidae</taxon>
        <taxon>Portuninae</taxon>
        <taxon>Portunus</taxon>
    </lineage>
</organism>
<protein>
    <submittedName>
        <fullName evidence="2">Uncharacterized protein</fullName>
    </submittedName>
</protein>
<comment type="caution">
    <text evidence="2">The sequence shown here is derived from an EMBL/GenBank/DDBJ whole genome shotgun (WGS) entry which is preliminary data.</text>
</comment>
<name>A0A5B7FMA6_PORTR</name>
<dbReference type="AlphaFoldDB" id="A0A5B7FMA6"/>
<dbReference type="EMBL" id="VSRR010007055">
    <property type="protein sequence ID" value="MPC46118.1"/>
    <property type="molecule type" value="Genomic_DNA"/>
</dbReference>
<keyword evidence="3" id="KW-1185">Reference proteome</keyword>
<feature type="region of interest" description="Disordered" evidence="1">
    <location>
        <begin position="74"/>
        <end position="142"/>
    </location>
</feature>
<reference evidence="2 3" key="1">
    <citation type="submission" date="2019-05" db="EMBL/GenBank/DDBJ databases">
        <title>Another draft genome of Portunus trituberculatus and its Hox gene families provides insights of decapod evolution.</title>
        <authorList>
            <person name="Jeong J.-H."/>
            <person name="Song I."/>
            <person name="Kim S."/>
            <person name="Choi T."/>
            <person name="Kim D."/>
            <person name="Ryu S."/>
            <person name="Kim W."/>
        </authorList>
    </citation>
    <scope>NUCLEOTIDE SEQUENCE [LARGE SCALE GENOMIC DNA]</scope>
    <source>
        <tissue evidence="2">Muscle</tissue>
    </source>
</reference>
<evidence type="ECO:0000313" key="2">
    <source>
        <dbReference type="EMBL" id="MPC46118.1"/>
    </source>
</evidence>
<dbReference type="Proteomes" id="UP000324222">
    <property type="component" value="Unassembled WGS sequence"/>
</dbReference>
<proteinExistence type="predicted"/>
<gene>
    <name evidence="2" type="ORF">E2C01_039827</name>
</gene>
<feature type="compositionally biased region" description="Low complexity" evidence="1">
    <location>
        <begin position="102"/>
        <end position="116"/>
    </location>
</feature>
<accession>A0A5B7FMA6</accession>
<sequence>MHPSSFTQNTGGCRLGCTRAVIIKSSIKPSLLFVREEVEYVEAPHFGLPAMYGSLPLTGHLILGDKEKKMVSERGAVSDGVPAVGDTRRTHVQNSWTKYSERSVSSAGSVGSRGYSLSPGEPHVLRSSRSLHDVSNLGTDVL</sequence>
<evidence type="ECO:0000256" key="1">
    <source>
        <dbReference type="SAM" id="MobiDB-lite"/>
    </source>
</evidence>